<dbReference type="STRING" id="1123380.SAMN02745199_1605"/>
<keyword evidence="5 9" id="KW-0460">Magnesium</keyword>
<evidence type="ECO:0000256" key="4">
    <source>
        <dbReference type="ARBA" id="ARBA00022801"/>
    </source>
</evidence>
<dbReference type="GO" id="GO:0003677">
    <property type="term" value="F:DNA binding"/>
    <property type="evidence" value="ECO:0007669"/>
    <property type="project" value="UniProtKB-KW"/>
</dbReference>
<keyword evidence="7 9" id="KW-0238">DNA-binding</keyword>
<comment type="cofactor">
    <cofactor evidence="9">
        <name>Mg(2+)</name>
        <dbReference type="ChEBI" id="CHEBI:18420"/>
    </cofactor>
    <cofactor evidence="9">
        <name>Mn(2+)</name>
        <dbReference type="ChEBI" id="CHEBI:29035"/>
    </cofactor>
</comment>
<keyword evidence="3 9" id="KW-0255">Endonuclease</keyword>
<dbReference type="GO" id="GO:0004520">
    <property type="term" value="F:DNA endonuclease activity"/>
    <property type="evidence" value="ECO:0007669"/>
    <property type="project" value="InterPro"/>
</dbReference>
<keyword evidence="11" id="KW-1185">Reference proteome</keyword>
<dbReference type="RefSeq" id="WP_073073942.1">
    <property type="nucleotide sequence ID" value="NZ_FQXN01000008.1"/>
</dbReference>
<dbReference type="AlphaFoldDB" id="A0A1M5U3S2"/>
<reference evidence="11" key="1">
    <citation type="submission" date="2016-11" db="EMBL/GenBank/DDBJ databases">
        <authorList>
            <person name="Varghese N."/>
            <person name="Submissions S."/>
        </authorList>
    </citation>
    <scope>NUCLEOTIDE SEQUENCE [LARGE SCALE GENOMIC DNA]</scope>
    <source>
        <strain evidence="11">DSM 15807</strain>
    </source>
</reference>
<dbReference type="GO" id="GO:0043571">
    <property type="term" value="P:maintenance of CRISPR repeat elements"/>
    <property type="evidence" value="ECO:0007669"/>
    <property type="project" value="UniProtKB-UniRule"/>
</dbReference>
<comment type="similarity">
    <text evidence="9">Belongs to the CRISPR-associated endonuclease Cas1 family.</text>
</comment>
<keyword evidence="1 9" id="KW-0540">Nuclease</keyword>
<evidence type="ECO:0000256" key="8">
    <source>
        <dbReference type="ARBA" id="ARBA00023211"/>
    </source>
</evidence>
<feature type="binding site" evidence="9">
    <location>
        <position position="218"/>
    </location>
    <ligand>
        <name>Mn(2+)</name>
        <dbReference type="ChEBI" id="CHEBI:29035"/>
    </ligand>
</feature>
<dbReference type="NCBIfam" id="TIGR03641">
    <property type="entry name" value="cas1_HMARI"/>
    <property type="match status" value="1"/>
</dbReference>
<dbReference type="Gene3D" id="1.20.120.920">
    <property type="entry name" value="CRISPR-associated endonuclease Cas1, C-terminal domain"/>
    <property type="match status" value="1"/>
</dbReference>
<dbReference type="OrthoDB" id="9803119at2"/>
<evidence type="ECO:0000256" key="5">
    <source>
        <dbReference type="ARBA" id="ARBA00022842"/>
    </source>
</evidence>
<evidence type="ECO:0000313" key="11">
    <source>
        <dbReference type="Proteomes" id="UP000242592"/>
    </source>
</evidence>
<sequence length="326" mass="39217">MKKSFYLFSSGKLRRKDNSLIFESKNKSYIPIENVYDIFVFGELEINSKLIDFLSQNGIPIHFFNYYGFYSGSFYPREKYVSGNLLVKQVEHYINSQKRIEIAKELVDSAAYNMFRNLRYYNSRKKGLKEFLLEIENFRNKISFQKNIQALMGIEGNIRETYYKSWEKITKYTFEKRVKRPPSNLVNTLISFLNSIMYTTTLTEIYKTYLNPTISYLHEPGKKRFSLSLDISEVFKPLIVDRLIFTLLNKNIITEKDLKKELDYTHIKEDAKKTIVRMYDERLKNKVYHKTLKKNVSYKQLIRLECYKLVKHLLEEKKYEAFKLWW</sequence>
<dbReference type="NCBIfam" id="TIGR00287">
    <property type="entry name" value="cas1"/>
    <property type="match status" value="1"/>
</dbReference>
<dbReference type="HAMAP" id="MF_01470">
    <property type="entry name" value="Cas1"/>
    <property type="match status" value="1"/>
</dbReference>
<gene>
    <name evidence="9" type="primary">cas1</name>
    <name evidence="10" type="ORF">SAMN02745199_1605</name>
</gene>
<dbReference type="InterPro" id="IPR002729">
    <property type="entry name" value="CRISPR-assoc_Cas1"/>
</dbReference>
<dbReference type="PANTHER" id="PTHR43219">
    <property type="entry name" value="CRISPR-ASSOCIATED ENDONUCLEASE CAS1"/>
    <property type="match status" value="1"/>
</dbReference>
<keyword evidence="2 9" id="KW-0479">Metal-binding</keyword>
<dbReference type="Gene3D" id="3.100.10.20">
    <property type="entry name" value="CRISPR-associated endonuclease Cas1, N-terminal domain"/>
    <property type="match status" value="1"/>
</dbReference>
<dbReference type="PANTHER" id="PTHR43219:SF1">
    <property type="entry name" value="CRISPR-ASSOCIATED ENDONUCLEASE CAS1"/>
    <property type="match status" value="1"/>
</dbReference>
<name>A0A1M5U3S2_9BACT</name>
<comment type="function">
    <text evidence="9">CRISPR (clustered regularly interspaced short palindromic repeat), is an adaptive immune system that provides protection against mobile genetic elements (viruses, transposable elements and conjugative plasmids). CRISPR clusters contain spacers, sequences complementary to antecedent mobile elements, and target invading nucleic acids. CRISPR clusters are transcribed and processed into CRISPR RNA (crRNA). Acts as a dsDNA endonuclease. Involved in the integration of spacer DNA into the CRISPR cassette.</text>
</comment>
<dbReference type="Pfam" id="PF01867">
    <property type="entry name" value="Cas_Cas1"/>
    <property type="match status" value="1"/>
</dbReference>
<dbReference type="GO" id="GO:0046872">
    <property type="term" value="F:metal ion binding"/>
    <property type="evidence" value="ECO:0007669"/>
    <property type="project" value="UniProtKB-UniRule"/>
</dbReference>
<dbReference type="InterPro" id="IPR042206">
    <property type="entry name" value="CRISPR-assoc_Cas1_C"/>
</dbReference>
<keyword evidence="4 9" id="KW-0378">Hydrolase</keyword>
<evidence type="ECO:0000256" key="3">
    <source>
        <dbReference type="ARBA" id="ARBA00022759"/>
    </source>
</evidence>
<dbReference type="EC" id="3.1.-.-" evidence="9"/>
<keyword evidence="6 9" id="KW-0051">Antiviral defense</keyword>
<organism evidence="10 11">
    <name type="scientific">Thermosipho atlanticus DSM 15807</name>
    <dbReference type="NCBI Taxonomy" id="1123380"/>
    <lineage>
        <taxon>Bacteria</taxon>
        <taxon>Thermotogati</taxon>
        <taxon>Thermotogota</taxon>
        <taxon>Thermotogae</taxon>
        <taxon>Thermotogales</taxon>
        <taxon>Fervidobacteriaceae</taxon>
        <taxon>Thermosipho</taxon>
    </lineage>
</organism>
<dbReference type="InterPro" id="IPR042211">
    <property type="entry name" value="CRISPR-assoc_Cas1_N"/>
</dbReference>
<feature type="binding site" evidence="9">
    <location>
        <position position="233"/>
    </location>
    <ligand>
        <name>Mn(2+)</name>
        <dbReference type="ChEBI" id="CHEBI:29035"/>
    </ligand>
</feature>
<proteinExistence type="inferred from homology"/>
<evidence type="ECO:0000256" key="1">
    <source>
        <dbReference type="ARBA" id="ARBA00022722"/>
    </source>
</evidence>
<dbReference type="GO" id="GO:0051607">
    <property type="term" value="P:defense response to virus"/>
    <property type="evidence" value="ECO:0007669"/>
    <property type="project" value="UniProtKB-UniRule"/>
</dbReference>
<evidence type="ECO:0000256" key="7">
    <source>
        <dbReference type="ARBA" id="ARBA00023125"/>
    </source>
</evidence>
<protein>
    <recommendedName>
        <fullName evidence="9">CRISPR-associated endonuclease Cas1</fullName>
        <ecNumber evidence="9">3.1.-.-</ecNumber>
    </recommendedName>
</protein>
<keyword evidence="8 9" id="KW-0464">Manganese</keyword>
<dbReference type="EMBL" id="FQXN01000008">
    <property type="protein sequence ID" value="SHH57672.1"/>
    <property type="molecule type" value="Genomic_DNA"/>
</dbReference>
<evidence type="ECO:0000256" key="9">
    <source>
        <dbReference type="HAMAP-Rule" id="MF_01470"/>
    </source>
</evidence>
<comment type="subunit">
    <text evidence="9">Homodimer, forms a heterotetramer with a Cas2 homodimer.</text>
</comment>
<evidence type="ECO:0000313" key="10">
    <source>
        <dbReference type="EMBL" id="SHH57672.1"/>
    </source>
</evidence>
<accession>A0A1M5U3S2</accession>
<dbReference type="CDD" id="cd09722">
    <property type="entry name" value="Cas1_I-B"/>
    <property type="match status" value="1"/>
</dbReference>
<feature type="binding site" evidence="9">
    <location>
        <position position="155"/>
    </location>
    <ligand>
        <name>Mn(2+)</name>
        <dbReference type="ChEBI" id="CHEBI:29035"/>
    </ligand>
</feature>
<evidence type="ECO:0000256" key="2">
    <source>
        <dbReference type="ARBA" id="ARBA00022723"/>
    </source>
</evidence>
<dbReference type="InterPro" id="IPR019858">
    <property type="entry name" value="CRISPR-assoc_Cas1_HMARI/TNEAP"/>
</dbReference>
<dbReference type="Proteomes" id="UP000242592">
    <property type="component" value="Unassembled WGS sequence"/>
</dbReference>
<evidence type="ECO:0000256" key="6">
    <source>
        <dbReference type="ARBA" id="ARBA00023118"/>
    </source>
</evidence>
<dbReference type="GO" id="GO:0016787">
    <property type="term" value="F:hydrolase activity"/>
    <property type="evidence" value="ECO:0007669"/>
    <property type="project" value="UniProtKB-KW"/>
</dbReference>